<keyword evidence="3" id="KW-1185">Reference proteome</keyword>
<comment type="caution">
    <text evidence="2">The sequence shown here is derived from an EMBL/GenBank/DDBJ whole genome shotgun (WGS) entry which is preliminary data.</text>
</comment>
<dbReference type="InParanoid" id="A0A1Y2AW42"/>
<sequence>MCPNTVFCLIKTGKLSREGSREGFFTIICLSIYLAIISGSFFFVSFKSIACSSVCGLWNQEVSESSNILSNRSRSCSILE</sequence>
<reference evidence="2 3" key="1">
    <citation type="submission" date="2016-07" db="EMBL/GenBank/DDBJ databases">
        <title>Pervasive Adenine N6-methylation of Active Genes in Fungi.</title>
        <authorList>
            <consortium name="DOE Joint Genome Institute"/>
            <person name="Mondo S.J."/>
            <person name="Dannebaum R.O."/>
            <person name="Kuo R.C."/>
            <person name="Labutti K."/>
            <person name="Haridas S."/>
            <person name="Kuo A."/>
            <person name="Salamov A."/>
            <person name="Ahrendt S.R."/>
            <person name="Lipzen A."/>
            <person name="Sullivan W."/>
            <person name="Andreopoulos W.B."/>
            <person name="Clum A."/>
            <person name="Lindquist E."/>
            <person name="Daum C."/>
            <person name="Ramamoorthy G.K."/>
            <person name="Gryganskyi A."/>
            <person name="Culley D."/>
            <person name="Magnuson J.K."/>
            <person name="James T.Y."/>
            <person name="O'Malley M.A."/>
            <person name="Stajich J.E."/>
            <person name="Spatafora J.W."/>
            <person name="Visel A."/>
            <person name="Grigoriev I.V."/>
        </authorList>
    </citation>
    <scope>NUCLEOTIDE SEQUENCE [LARGE SCALE GENOMIC DNA]</scope>
    <source>
        <strain evidence="2 3">68-887.2</strain>
    </source>
</reference>
<keyword evidence="1" id="KW-0812">Transmembrane</keyword>
<dbReference type="EMBL" id="MCFC01000044">
    <property type="protein sequence ID" value="ORY26811.1"/>
    <property type="molecule type" value="Genomic_DNA"/>
</dbReference>
<evidence type="ECO:0000313" key="2">
    <source>
        <dbReference type="EMBL" id="ORY26811.1"/>
    </source>
</evidence>
<organism evidence="2 3">
    <name type="scientific">Naematelia encephala</name>
    <dbReference type="NCBI Taxonomy" id="71784"/>
    <lineage>
        <taxon>Eukaryota</taxon>
        <taxon>Fungi</taxon>
        <taxon>Dikarya</taxon>
        <taxon>Basidiomycota</taxon>
        <taxon>Agaricomycotina</taxon>
        <taxon>Tremellomycetes</taxon>
        <taxon>Tremellales</taxon>
        <taxon>Naemateliaceae</taxon>
        <taxon>Naematelia</taxon>
    </lineage>
</organism>
<evidence type="ECO:0000313" key="3">
    <source>
        <dbReference type="Proteomes" id="UP000193986"/>
    </source>
</evidence>
<name>A0A1Y2AW42_9TREE</name>
<proteinExistence type="predicted"/>
<dbReference type="AlphaFoldDB" id="A0A1Y2AW42"/>
<accession>A0A1Y2AW42</accession>
<gene>
    <name evidence="2" type="ORF">BCR39DRAFT_250964</name>
</gene>
<dbReference type="Proteomes" id="UP000193986">
    <property type="component" value="Unassembled WGS sequence"/>
</dbReference>
<evidence type="ECO:0000256" key="1">
    <source>
        <dbReference type="SAM" id="Phobius"/>
    </source>
</evidence>
<feature type="transmembrane region" description="Helical" evidence="1">
    <location>
        <begin position="24"/>
        <end position="46"/>
    </location>
</feature>
<keyword evidence="1" id="KW-0472">Membrane</keyword>
<keyword evidence="1" id="KW-1133">Transmembrane helix</keyword>
<protein>
    <submittedName>
        <fullName evidence="2">Uncharacterized protein</fullName>
    </submittedName>
</protein>